<dbReference type="RefSeq" id="WP_132620916.1">
    <property type="nucleotide sequence ID" value="NZ_SMKQ01000207.1"/>
</dbReference>
<dbReference type="EMBL" id="SMKQ01000207">
    <property type="protein sequence ID" value="TDD36108.1"/>
    <property type="molecule type" value="Genomic_DNA"/>
</dbReference>
<name>A0A4R4XWF3_9ACTN</name>
<reference evidence="1 2" key="1">
    <citation type="submission" date="2019-03" db="EMBL/GenBank/DDBJ databases">
        <title>Draft genome sequences of novel Actinobacteria.</title>
        <authorList>
            <person name="Sahin N."/>
            <person name="Ay H."/>
            <person name="Saygin H."/>
        </authorList>
    </citation>
    <scope>NUCLEOTIDE SEQUENCE [LARGE SCALE GENOMIC DNA]</scope>
    <source>
        <strain evidence="1 2">CH32</strain>
    </source>
</reference>
<dbReference type="Proteomes" id="UP000295302">
    <property type="component" value="Unassembled WGS sequence"/>
</dbReference>
<comment type="caution">
    <text evidence="1">The sequence shown here is derived from an EMBL/GenBank/DDBJ whole genome shotgun (WGS) entry which is preliminary data.</text>
</comment>
<proteinExistence type="predicted"/>
<evidence type="ECO:0000313" key="2">
    <source>
        <dbReference type="Proteomes" id="UP000295302"/>
    </source>
</evidence>
<keyword evidence="2" id="KW-1185">Reference proteome</keyword>
<protein>
    <submittedName>
        <fullName evidence="1">Uncharacterized protein</fullName>
    </submittedName>
</protein>
<gene>
    <name evidence="1" type="ORF">E1286_38745</name>
</gene>
<evidence type="ECO:0000313" key="1">
    <source>
        <dbReference type="EMBL" id="TDD36108.1"/>
    </source>
</evidence>
<sequence>MSVDLAHLGLTDEQVRELVKLAAATCASTAWEEPNPLNWALDFFDAPEALVETGVAVWDQIDDKYGAV</sequence>
<dbReference type="AlphaFoldDB" id="A0A4R4XWF3"/>
<accession>A0A4R4XWF3</accession>
<organism evidence="1 2">
    <name type="scientific">Nonomuraea terrae</name>
    <dbReference type="NCBI Taxonomy" id="2530383"/>
    <lineage>
        <taxon>Bacteria</taxon>
        <taxon>Bacillati</taxon>
        <taxon>Actinomycetota</taxon>
        <taxon>Actinomycetes</taxon>
        <taxon>Streptosporangiales</taxon>
        <taxon>Streptosporangiaceae</taxon>
        <taxon>Nonomuraea</taxon>
    </lineage>
</organism>